<evidence type="ECO:0000256" key="6">
    <source>
        <dbReference type="ARBA" id="ARBA00023163"/>
    </source>
</evidence>
<feature type="compositionally biased region" description="Low complexity" evidence="9">
    <location>
        <begin position="230"/>
        <end position="244"/>
    </location>
</feature>
<dbReference type="PROSITE" id="PS50114">
    <property type="entry name" value="GATA_ZN_FINGER_2"/>
    <property type="match status" value="2"/>
</dbReference>
<evidence type="ECO:0000256" key="7">
    <source>
        <dbReference type="ARBA" id="ARBA00023242"/>
    </source>
</evidence>
<dbReference type="PRINTS" id="PR01217">
    <property type="entry name" value="PRICHEXTENSN"/>
</dbReference>
<organism evidence="11 12">
    <name type="scientific">[Candida] anglica</name>
    <dbReference type="NCBI Taxonomy" id="148631"/>
    <lineage>
        <taxon>Eukaryota</taxon>
        <taxon>Fungi</taxon>
        <taxon>Dikarya</taxon>
        <taxon>Ascomycota</taxon>
        <taxon>Saccharomycotina</taxon>
        <taxon>Pichiomycetes</taxon>
        <taxon>Debaryomycetaceae</taxon>
        <taxon>Kurtzmaniella</taxon>
    </lineage>
</organism>
<keyword evidence="5" id="KW-0805">Transcription regulation</keyword>
<dbReference type="PANTHER" id="PTHR10071:SF335">
    <property type="entry name" value="IRON-SENSING TRANSCRIPTIONAL REPRESSOR-RELATED"/>
    <property type="match status" value="1"/>
</dbReference>
<dbReference type="Gene3D" id="3.30.50.10">
    <property type="entry name" value="Erythroid Transcription Factor GATA-1, subunit A"/>
    <property type="match status" value="2"/>
</dbReference>
<dbReference type="EMBL" id="OZ004259">
    <property type="protein sequence ID" value="CAK7918315.1"/>
    <property type="molecule type" value="Genomic_DNA"/>
</dbReference>
<feature type="compositionally biased region" description="Polar residues" evidence="9">
    <location>
        <begin position="1"/>
        <end position="12"/>
    </location>
</feature>
<keyword evidence="7" id="KW-0539">Nucleus</keyword>
<gene>
    <name evidence="11" type="primary">SFU1</name>
    <name evidence="11" type="ORF">CAAN4_G12684</name>
</gene>
<evidence type="ECO:0000256" key="3">
    <source>
        <dbReference type="ARBA" id="ARBA00022771"/>
    </source>
</evidence>
<evidence type="ECO:0000256" key="5">
    <source>
        <dbReference type="ARBA" id="ARBA00023015"/>
    </source>
</evidence>
<evidence type="ECO:0000256" key="9">
    <source>
        <dbReference type="SAM" id="MobiDB-lite"/>
    </source>
</evidence>
<feature type="compositionally biased region" description="Pro residues" evidence="9">
    <location>
        <begin position="245"/>
        <end position="256"/>
    </location>
</feature>
<feature type="region of interest" description="Disordered" evidence="9">
    <location>
        <begin position="346"/>
        <end position="390"/>
    </location>
</feature>
<dbReference type="SMART" id="SM00401">
    <property type="entry name" value="ZnF_GATA"/>
    <property type="match status" value="2"/>
</dbReference>
<dbReference type="PROSITE" id="PS00344">
    <property type="entry name" value="GATA_ZN_FINGER_1"/>
    <property type="match status" value="2"/>
</dbReference>
<accession>A0ABP0EJ99</accession>
<feature type="region of interest" description="Disordered" evidence="9">
    <location>
        <begin position="1"/>
        <end position="26"/>
    </location>
</feature>
<feature type="compositionally biased region" description="Polar residues" evidence="9">
    <location>
        <begin position="348"/>
        <end position="358"/>
    </location>
</feature>
<evidence type="ECO:0000313" key="12">
    <source>
        <dbReference type="Proteomes" id="UP001497600"/>
    </source>
</evidence>
<evidence type="ECO:0000256" key="1">
    <source>
        <dbReference type="ARBA" id="ARBA00004123"/>
    </source>
</evidence>
<keyword evidence="4" id="KW-0862">Zinc</keyword>
<dbReference type="PRINTS" id="PR00619">
    <property type="entry name" value="GATAZNFINGER"/>
</dbReference>
<dbReference type="InterPro" id="IPR000679">
    <property type="entry name" value="Znf_GATA"/>
</dbReference>
<evidence type="ECO:0000256" key="2">
    <source>
        <dbReference type="ARBA" id="ARBA00022723"/>
    </source>
</evidence>
<comment type="subcellular location">
    <subcellularLocation>
        <location evidence="1">Nucleus</location>
    </subcellularLocation>
</comment>
<dbReference type="CDD" id="cd00202">
    <property type="entry name" value="ZnF_GATA"/>
    <property type="match status" value="2"/>
</dbReference>
<sequence>MSKSPNTTSEDTPSCLPATESTTGQQCSNCGTVKTPLWRRSPSGTLICNACSLYLRSNSTFRPANLKRPPNTVSIKEDEGSCAGDGKCNGTGGSAACKGCPAFNNRVVIKKSKITPSEQSAEDDSKQSDPLAIACYNCKTTITPLWRRDDAGNTICNACGLYYRLHGSHRPIRMKRSTIKRRKRTIPSTKKDDSVDYSSNDESRPLHASVPSTPSVAASSPTPPPPPPHTFSHYPPYNGGRIPNGPGPVPGPPPPGITYSPVPLGRSPNFAFPTQSYHNPPRVPLNTQHQQLAYYPQPPPPPYPVVPKPNPPAIKLPSLNLPTVVKKEHSPSLPPPMAVDFTAMYRSPLTNNNNNSSKQDIKPNPSIQKLDNETSHKKMSVDRLLNNKQN</sequence>
<keyword evidence="12" id="KW-1185">Reference proteome</keyword>
<dbReference type="InterPro" id="IPR013088">
    <property type="entry name" value="Znf_NHR/GATA"/>
</dbReference>
<feature type="compositionally biased region" description="Basic and acidic residues" evidence="9">
    <location>
        <begin position="370"/>
        <end position="381"/>
    </location>
</feature>
<proteinExistence type="predicted"/>
<dbReference type="InterPro" id="IPR039355">
    <property type="entry name" value="Transcription_factor_GATA"/>
</dbReference>
<keyword evidence="6" id="KW-0804">Transcription</keyword>
<evidence type="ECO:0000259" key="10">
    <source>
        <dbReference type="PROSITE" id="PS50114"/>
    </source>
</evidence>
<evidence type="ECO:0000256" key="8">
    <source>
        <dbReference type="PROSITE-ProRule" id="PRU00094"/>
    </source>
</evidence>
<dbReference type="SUPFAM" id="SSF57716">
    <property type="entry name" value="Glucocorticoid receptor-like (DNA-binding domain)"/>
    <property type="match status" value="2"/>
</dbReference>
<dbReference type="PANTHER" id="PTHR10071">
    <property type="entry name" value="TRANSCRIPTION FACTOR GATA FAMILY MEMBER"/>
    <property type="match status" value="1"/>
</dbReference>
<feature type="domain" description="GATA-type" evidence="10">
    <location>
        <begin position="21"/>
        <end position="76"/>
    </location>
</feature>
<keyword evidence="3 8" id="KW-0863">Zinc-finger</keyword>
<feature type="compositionally biased region" description="Basic residues" evidence="9">
    <location>
        <begin position="173"/>
        <end position="185"/>
    </location>
</feature>
<feature type="domain" description="GATA-type" evidence="10">
    <location>
        <begin position="135"/>
        <end position="182"/>
    </location>
</feature>
<keyword evidence="2" id="KW-0479">Metal-binding</keyword>
<feature type="compositionally biased region" description="Low complexity" evidence="9">
    <location>
        <begin position="207"/>
        <end position="220"/>
    </location>
</feature>
<name>A0ABP0EJ99_9ASCO</name>
<reference evidence="11 12" key="1">
    <citation type="submission" date="2024-01" db="EMBL/GenBank/DDBJ databases">
        <authorList>
            <consortium name="Genoscope - CEA"/>
            <person name="William W."/>
        </authorList>
    </citation>
    <scope>NUCLEOTIDE SEQUENCE [LARGE SCALE GENOMIC DNA]</scope>
    <source>
        <strain evidence="11 12">29B2s-10</strain>
    </source>
</reference>
<evidence type="ECO:0000256" key="4">
    <source>
        <dbReference type="ARBA" id="ARBA00022833"/>
    </source>
</evidence>
<dbReference type="Pfam" id="PF00320">
    <property type="entry name" value="GATA"/>
    <property type="match status" value="2"/>
</dbReference>
<protein>
    <submittedName>
        <fullName evidence="11">Suppressor of ferric uptake 1</fullName>
    </submittedName>
</protein>
<feature type="region of interest" description="Disordered" evidence="9">
    <location>
        <begin position="173"/>
        <end position="268"/>
    </location>
</feature>
<evidence type="ECO:0000313" key="11">
    <source>
        <dbReference type="EMBL" id="CAK7918315.1"/>
    </source>
</evidence>
<dbReference type="Proteomes" id="UP001497600">
    <property type="component" value="Chromosome G"/>
</dbReference>